<name>A0AAN7Z4G7_9PEZI</name>
<protein>
    <submittedName>
        <fullName evidence="1">Uncharacterized protein</fullName>
    </submittedName>
</protein>
<dbReference type="AlphaFoldDB" id="A0AAN7Z4G7"/>
<dbReference type="Proteomes" id="UP001305414">
    <property type="component" value="Unassembled WGS sequence"/>
</dbReference>
<comment type="caution">
    <text evidence="1">The sequence shown here is derived from an EMBL/GenBank/DDBJ whole genome shotgun (WGS) entry which is preliminary data.</text>
</comment>
<reference evidence="1 2" key="1">
    <citation type="submission" date="2023-10" db="EMBL/GenBank/DDBJ databases">
        <title>Draft genome sequence of Xylaria bambusicola isolate GMP-LS, the root and basal stem rot pathogen of sugarcane in Indonesia.</title>
        <authorList>
            <person name="Selvaraj P."/>
            <person name="Muralishankar V."/>
            <person name="Muruganantham S."/>
            <person name="Sp S."/>
            <person name="Haryani S."/>
            <person name="Lau K.J.X."/>
            <person name="Naqvi N.I."/>
        </authorList>
    </citation>
    <scope>NUCLEOTIDE SEQUENCE [LARGE SCALE GENOMIC DNA]</scope>
    <source>
        <strain evidence="1">GMP-LS</strain>
    </source>
</reference>
<accession>A0AAN7Z4G7</accession>
<evidence type="ECO:0000313" key="1">
    <source>
        <dbReference type="EMBL" id="KAK5629387.1"/>
    </source>
</evidence>
<keyword evidence="2" id="KW-1185">Reference proteome</keyword>
<evidence type="ECO:0000313" key="2">
    <source>
        <dbReference type="Proteomes" id="UP001305414"/>
    </source>
</evidence>
<organism evidence="1 2">
    <name type="scientific">Xylaria bambusicola</name>
    <dbReference type="NCBI Taxonomy" id="326684"/>
    <lineage>
        <taxon>Eukaryota</taxon>
        <taxon>Fungi</taxon>
        <taxon>Dikarya</taxon>
        <taxon>Ascomycota</taxon>
        <taxon>Pezizomycotina</taxon>
        <taxon>Sordariomycetes</taxon>
        <taxon>Xylariomycetidae</taxon>
        <taxon>Xylariales</taxon>
        <taxon>Xylariaceae</taxon>
        <taxon>Xylaria</taxon>
    </lineage>
</organism>
<sequence length="97" mass="9468">MAPRWLRTSETAKVANALSVDGWETTSSANDCAYAGAGNNLSLAGLDSAGSAGLGGAAGSFSGTGYRRGGNVASDGARSSIACDGTASTLTLLLDGH</sequence>
<gene>
    <name evidence="1" type="ORF">RRF57_005102</name>
</gene>
<proteinExistence type="predicted"/>
<dbReference type="EMBL" id="JAWHQM010000011">
    <property type="protein sequence ID" value="KAK5629387.1"/>
    <property type="molecule type" value="Genomic_DNA"/>
</dbReference>